<organism evidence="8 9">
    <name type="scientific">Paenibacillus agricola</name>
    <dbReference type="NCBI Taxonomy" id="2716264"/>
    <lineage>
        <taxon>Bacteria</taxon>
        <taxon>Bacillati</taxon>
        <taxon>Bacillota</taxon>
        <taxon>Bacilli</taxon>
        <taxon>Bacillales</taxon>
        <taxon>Paenibacillaceae</taxon>
        <taxon>Paenibacillus</taxon>
    </lineage>
</organism>
<dbReference type="RefSeq" id="WP_166149009.1">
    <property type="nucleotide sequence ID" value="NZ_JAAOIW010000003.1"/>
</dbReference>
<evidence type="ECO:0000256" key="1">
    <source>
        <dbReference type="ARBA" id="ARBA00004651"/>
    </source>
</evidence>
<protein>
    <submittedName>
        <fullName evidence="8">DUF3817 domain-containing protein</fullName>
    </submittedName>
</protein>
<feature type="transmembrane region" description="Helical" evidence="6">
    <location>
        <begin position="71"/>
        <end position="89"/>
    </location>
</feature>
<evidence type="ECO:0000256" key="3">
    <source>
        <dbReference type="ARBA" id="ARBA00022692"/>
    </source>
</evidence>
<comment type="subcellular location">
    <subcellularLocation>
        <location evidence="1">Cell membrane</location>
        <topology evidence="1">Multi-pass membrane protein</topology>
    </subcellularLocation>
</comment>
<evidence type="ECO:0000256" key="2">
    <source>
        <dbReference type="ARBA" id="ARBA00022475"/>
    </source>
</evidence>
<comment type="caution">
    <text evidence="8">The sequence shown here is derived from an EMBL/GenBank/DDBJ whole genome shotgun (WGS) entry which is preliminary data.</text>
</comment>
<keyword evidence="4 6" id="KW-1133">Transmembrane helix</keyword>
<evidence type="ECO:0000256" key="4">
    <source>
        <dbReference type="ARBA" id="ARBA00022989"/>
    </source>
</evidence>
<gene>
    <name evidence="8" type="ORF">G9U52_10335</name>
</gene>
<evidence type="ECO:0000313" key="8">
    <source>
        <dbReference type="EMBL" id="NHN30231.1"/>
    </source>
</evidence>
<evidence type="ECO:0000313" key="9">
    <source>
        <dbReference type="Proteomes" id="UP001165962"/>
    </source>
</evidence>
<keyword evidence="9" id="KW-1185">Reference proteome</keyword>
<keyword evidence="3 6" id="KW-0812">Transmembrane</keyword>
<dbReference type="EMBL" id="JAAOIW010000003">
    <property type="protein sequence ID" value="NHN30231.1"/>
    <property type="molecule type" value="Genomic_DNA"/>
</dbReference>
<evidence type="ECO:0000256" key="5">
    <source>
        <dbReference type="ARBA" id="ARBA00023136"/>
    </source>
</evidence>
<evidence type="ECO:0000256" key="6">
    <source>
        <dbReference type="SAM" id="Phobius"/>
    </source>
</evidence>
<evidence type="ECO:0000259" key="7">
    <source>
        <dbReference type="Pfam" id="PF12823"/>
    </source>
</evidence>
<dbReference type="PANTHER" id="PTHR40077">
    <property type="entry name" value="MEMBRANE PROTEIN-RELATED"/>
    <property type="match status" value="1"/>
</dbReference>
<dbReference type="PANTHER" id="PTHR40077:SF1">
    <property type="entry name" value="MEMBRANE PROTEIN"/>
    <property type="match status" value="1"/>
</dbReference>
<reference evidence="8" key="1">
    <citation type="submission" date="2020-03" db="EMBL/GenBank/DDBJ databases">
        <title>Draft sequencing of Paenibacilllus sp. S3N08.</title>
        <authorList>
            <person name="Kim D.-U."/>
        </authorList>
    </citation>
    <scope>NUCLEOTIDE SEQUENCE</scope>
    <source>
        <strain evidence="8">S3N08</strain>
    </source>
</reference>
<dbReference type="Proteomes" id="UP001165962">
    <property type="component" value="Unassembled WGS sequence"/>
</dbReference>
<dbReference type="InterPro" id="IPR023845">
    <property type="entry name" value="DUF3817_TM"/>
</dbReference>
<feature type="transmembrane region" description="Helical" evidence="6">
    <location>
        <begin position="43"/>
        <end position="64"/>
    </location>
</feature>
<accession>A0ABX0J324</accession>
<keyword evidence="5 6" id="KW-0472">Membrane</keyword>
<sequence length="97" mass="10700">MSKKLSLSILKYTGYAEGVSYLLLLGIAMPIKYFTDLYNPVPITGMAHGALFTIFIAAVIFAAIMNRWSIIRILGALISAFIPFGPFILESRIRKTG</sequence>
<dbReference type="Pfam" id="PF12823">
    <property type="entry name" value="DUF3817"/>
    <property type="match status" value="1"/>
</dbReference>
<keyword evidence="2" id="KW-1003">Cell membrane</keyword>
<feature type="transmembrane region" description="Helical" evidence="6">
    <location>
        <begin position="12"/>
        <end position="31"/>
    </location>
</feature>
<dbReference type="NCBIfam" id="TIGR03954">
    <property type="entry name" value="integ_memb_HG"/>
    <property type="match status" value="1"/>
</dbReference>
<feature type="domain" description="DUF3817" evidence="7">
    <location>
        <begin position="8"/>
        <end position="95"/>
    </location>
</feature>
<proteinExistence type="predicted"/>
<name>A0ABX0J324_9BACL</name>